<evidence type="ECO:0000256" key="1">
    <source>
        <dbReference type="SAM" id="MobiDB-lite"/>
    </source>
</evidence>
<keyword evidence="2" id="KW-0472">Membrane</keyword>
<feature type="compositionally biased region" description="Basic residues" evidence="1">
    <location>
        <begin position="11"/>
        <end position="22"/>
    </location>
</feature>
<organism evidence="4 5">
    <name type="scientific">Angustibacter luteus</name>
    <dbReference type="NCBI Taxonomy" id="658456"/>
    <lineage>
        <taxon>Bacteria</taxon>
        <taxon>Bacillati</taxon>
        <taxon>Actinomycetota</taxon>
        <taxon>Actinomycetes</taxon>
        <taxon>Kineosporiales</taxon>
        <taxon>Kineosporiaceae</taxon>
    </lineage>
</organism>
<name>A0ABW1JBG4_9ACTN</name>
<reference evidence="5" key="1">
    <citation type="journal article" date="2019" name="Int. J. Syst. Evol. Microbiol.">
        <title>The Global Catalogue of Microorganisms (GCM) 10K type strain sequencing project: providing services to taxonomists for standard genome sequencing and annotation.</title>
        <authorList>
            <consortium name="The Broad Institute Genomics Platform"/>
            <consortium name="The Broad Institute Genome Sequencing Center for Infectious Disease"/>
            <person name="Wu L."/>
            <person name="Ma J."/>
        </authorList>
    </citation>
    <scope>NUCLEOTIDE SEQUENCE [LARGE SCALE GENOMIC DNA]</scope>
    <source>
        <strain evidence="5">KACC 14249</strain>
    </source>
</reference>
<keyword evidence="2" id="KW-1133">Transmembrane helix</keyword>
<feature type="region of interest" description="Disordered" evidence="1">
    <location>
        <begin position="1"/>
        <end position="22"/>
    </location>
</feature>
<feature type="domain" description="VWFA" evidence="3">
    <location>
        <begin position="406"/>
        <end position="600"/>
    </location>
</feature>
<comment type="caution">
    <text evidence="4">The sequence shown here is derived from an EMBL/GenBank/DDBJ whole genome shotgun (WGS) entry which is preliminary data.</text>
</comment>
<feature type="compositionally biased region" description="Polar residues" evidence="1">
    <location>
        <begin position="1"/>
        <end position="10"/>
    </location>
</feature>
<dbReference type="RefSeq" id="WP_345716998.1">
    <property type="nucleotide sequence ID" value="NZ_BAABFP010000005.1"/>
</dbReference>
<sequence length="602" mass="63500">MTTDTLTRAQLRSRHRARKSRHQARTVAGLATLLIIVVGTSGLAWWGYQARGAVSCSGSPVTLRVAASSSVADAVQQEARAFEQTKPQVGDACVSVDVVAMDVPKVNAALVSAASLRRDPGFDVWVPESATWAKVLSRRPEVDRLLPDVFSVLASSPVVAAMPEPMAKSLGWPKRQAELDQLVALAQDPAGWGKFGHPEWGRVRVAWQDPQKSTAGLDGLMTLFAKLGAGTNADQLRVGMLRVQNALTNLDLDESKALEPLADPQLSSDEALKASIITPSTEREVRAFNASGPREKLAPVTVGVSGAAAKVGYLPLYGTSLDRARAMTAAESFRQFLTSTDGNRAFAADGWRIPNGDSGTETGPATVGAGDTAHEVKPATLELSQPTLQSISKALQSWSALERTGSVLLAVDVSGSMKQAVPKLGLTRLQLAQKALTSAIVSTSDRSSIGLWEFSRHLSGSKDYRVVVPLGAASDAVGGGTRRDAVRSGISHLTARGDTGLYDTTLAAVREVRSKWRADQNVVVVLSDGRNDDPGSVSLKALVSTLKKEQNADKPVRVFTVAYGAQADAASLSAIAKATGGQSFIAASPADIERVLLATLSE</sequence>
<protein>
    <submittedName>
        <fullName evidence="4">Substrate-binding domain-containing protein</fullName>
    </submittedName>
</protein>
<keyword evidence="2" id="KW-0812">Transmembrane</keyword>
<dbReference type="InterPro" id="IPR002035">
    <property type="entry name" value="VWF_A"/>
</dbReference>
<dbReference type="InterPro" id="IPR036465">
    <property type="entry name" value="vWFA_dom_sf"/>
</dbReference>
<dbReference type="Pfam" id="PF13531">
    <property type="entry name" value="SBP_bac_11"/>
    <property type="match status" value="1"/>
</dbReference>
<evidence type="ECO:0000313" key="5">
    <source>
        <dbReference type="Proteomes" id="UP001596189"/>
    </source>
</evidence>
<dbReference type="Proteomes" id="UP001596189">
    <property type="component" value="Unassembled WGS sequence"/>
</dbReference>
<feature type="transmembrane region" description="Helical" evidence="2">
    <location>
        <begin position="26"/>
        <end position="48"/>
    </location>
</feature>
<proteinExistence type="predicted"/>
<dbReference type="Gene3D" id="3.40.50.410">
    <property type="entry name" value="von Willebrand factor, type A domain"/>
    <property type="match status" value="1"/>
</dbReference>
<keyword evidence="5" id="KW-1185">Reference proteome</keyword>
<accession>A0ABW1JBG4</accession>
<dbReference type="PROSITE" id="PS50234">
    <property type="entry name" value="VWFA"/>
    <property type="match status" value="1"/>
</dbReference>
<gene>
    <name evidence="4" type="ORF">ACFQDO_03250</name>
</gene>
<dbReference type="SUPFAM" id="SSF53300">
    <property type="entry name" value="vWA-like"/>
    <property type="match status" value="1"/>
</dbReference>
<dbReference type="EMBL" id="JBHSRD010000002">
    <property type="protein sequence ID" value="MFC6006138.1"/>
    <property type="molecule type" value="Genomic_DNA"/>
</dbReference>
<dbReference type="Pfam" id="PF00092">
    <property type="entry name" value="VWA"/>
    <property type="match status" value="1"/>
</dbReference>
<evidence type="ECO:0000256" key="2">
    <source>
        <dbReference type="SAM" id="Phobius"/>
    </source>
</evidence>
<evidence type="ECO:0000313" key="4">
    <source>
        <dbReference type="EMBL" id="MFC6006138.1"/>
    </source>
</evidence>
<dbReference type="SUPFAM" id="SSF53850">
    <property type="entry name" value="Periplasmic binding protein-like II"/>
    <property type="match status" value="1"/>
</dbReference>
<evidence type="ECO:0000259" key="3">
    <source>
        <dbReference type="PROSITE" id="PS50234"/>
    </source>
</evidence>
<dbReference type="SMART" id="SM00327">
    <property type="entry name" value="VWA"/>
    <property type="match status" value="1"/>
</dbReference>